<proteinExistence type="predicted"/>
<dbReference type="Pfam" id="PF16064">
    <property type="entry name" value="DUF4806"/>
    <property type="match status" value="1"/>
</dbReference>
<protein>
    <recommendedName>
        <fullName evidence="1">DUF4806 domain-containing protein</fullName>
    </recommendedName>
</protein>
<dbReference type="EMBL" id="JARPUR010000002">
    <property type="protein sequence ID" value="KAK4882696.1"/>
    <property type="molecule type" value="Genomic_DNA"/>
</dbReference>
<comment type="caution">
    <text evidence="2">The sequence shown here is derived from an EMBL/GenBank/DDBJ whole genome shotgun (WGS) entry which is preliminary data.</text>
</comment>
<name>A0AAN7PKM7_9COLE</name>
<dbReference type="InterPro" id="IPR032071">
    <property type="entry name" value="DUF4806"/>
</dbReference>
<accession>A0AAN7PKM7</accession>
<reference evidence="3" key="1">
    <citation type="submission" date="2023-01" db="EMBL/GenBank/DDBJ databases">
        <title>Key to firefly adult light organ development and bioluminescence: homeobox transcription factors regulate luciferase expression and transportation to peroxisome.</title>
        <authorList>
            <person name="Fu X."/>
        </authorList>
    </citation>
    <scope>NUCLEOTIDE SEQUENCE [LARGE SCALE GENOMIC DNA]</scope>
</reference>
<gene>
    <name evidence="2" type="ORF">RN001_006015</name>
</gene>
<dbReference type="Proteomes" id="UP001353858">
    <property type="component" value="Unassembled WGS sequence"/>
</dbReference>
<keyword evidence="3" id="KW-1185">Reference proteome</keyword>
<feature type="domain" description="DUF4806" evidence="1">
    <location>
        <begin position="133"/>
        <end position="209"/>
    </location>
</feature>
<organism evidence="2 3">
    <name type="scientific">Aquatica leii</name>
    <dbReference type="NCBI Taxonomy" id="1421715"/>
    <lineage>
        <taxon>Eukaryota</taxon>
        <taxon>Metazoa</taxon>
        <taxon>Ecdysozoa</taxon>
        <taxon>Arthropoda</taxon>
        <taxon>Hexapoda</taxon>
        <taxon>Insecta</taxon>
        <taxon>Pterygota</taxon>
        <taxon>Neoptera</taxon>
        <taxon>Endopterygota</taxon>
        <taxon>Coleoptera</taxon>
        <taxon>Polyphaga</taxon>
        <taxon>Elateriformia</taxon>
        <taxon>Elateroidea</taxon>
        <taxon>Lampyridae</taxon>
        <taxon>Luciolinae</taxon>
        <taxon>Aquatica</taxon>
    </lineage>
</organism>
<dbReference type="AlphaFoldDB" id="A0AAN7PKM7"/>
<sequence>MNTWQKYKIILLRNNIWFVISNKALDTSDLESDIDLPKKRKRVFKKFCSFSSIECEAKEDRVLLSPPQLHTVQTEILENTNNLDYQYLLQKILQKQNIITGILSSINEKIKHIDDKCQSGQQDLETTDSIFNKFDFPINTEFILSEFEQYLKNENEFNKTVKELSKLGGSNEYHFVSRIMEKIMTNSLASHYSYLGKKQRKNFLLFHQIILKTGLMAFSQKTHVVFEQCIAKWLRRAKE</sequence>
<dbReference type="PANTHER" id="PTHR34153">
    <property type="entry name" value="SI:CH211-262H13.3-RELATED-RELATED"/>
    <property type="match status" value="1"/>
</dbReference>
<evidence type="ECO:0000313" key="3">
    <source>
        <dbReference type="Proteomes" id="UP001353858"/>
    </source>
</evidence>
<evidence type="ECO:0000259" key="1">
    <source>
        <dbReference type="Pfam" id="PF16064"/>
    </source>
</evidence>
<dbReference type="PANTHER" id="PTHR34153:SF2">
    <property type="entry name" value="SI:CH211-262H13.3-RELATED"/>
    <property type="match status" value="1"/>
</dbReference>
<evidence type="ECO:0000313" key="2">
    <source>
        <dbReference type="EMBL" id="KAK4882696.1"/>
    </source>
</evidence>